<dbReference type="CDD" id="cd06261">
    <property type="entry name" value="TM_PBP2"/>
    <property type="match status" value="1"/>
</dbReference>
<evidence type="ECO:0000256" key="2">
    <source>
        <dbReference type="ARBA" id="ARBA00022448"/>
    </source>
</evidence>
<evidence type="ECO:0000256" key="4">
    <source>
        <dbReference type="ARBA" id="ARBA00022692"/>
    </source>
</evidence>
<reference evidence="11" key="1">
    <citation type="submission" date="2021-07" db="EMBL/GenBank/DDBJ databases">
        <title>Complete genome sequencing of a Clostridium isolate.</title>
        <authorList>
            <person name="Ueki A."/>
            <person name="Tonouchi A."/>
        </authorList>
    </citation>
    <scope>NUCLEOTIDE SEQUENCE [LARGE SCALE GENOMIC DNA]</scope>
    <source>
        <strain evidence="11">C5S11</strain>
    </source>
</reference>
<keyword evidence="6 8" id="KW-1133">Transmembrane helix</keyword>
<dbReference type="InterPro" id="IPR010065">
    <property type="entry name" value="AA_ABC_transptr_permease_3TM"/>
</dbReference>
<feature type="transmembrane region" description="Helical" evidence="8">
    <location>
        <begin position="32"/>
        <end position="56"/>
    </location>
</feature>
<evidence type="ECO:0000313" key="11">
    <source>
        <dbReference type="Proteomes" id="UP000824633"/>
    </source>
</evidence>
<feature type="transmembrane region" description="Helical" evidence="8">
    <location>
        <begin position="97"/>
        <end position="116"/>
    </location>
</feature>
<dbReference type="PANTHER" id="PTHR30614">
    <property type="entry name" value="MEMBRANE COMPONENT OF AMINO ACID ABC TRANSPORTER"/>
    <property type="match status" value="1"/>
</dbReference>
<accession>A0ABM7SZP3</accession>
<keyword evidence="7 8" id="KW-0472">Membrane</keyword>
<dbReference type="InterPro" id="IPR000515">
    <property type="entry name" value="MetI-like"/>
</dbReference>
<dbReference type="RefSeq" id="WP_224036597.1">
    <property type="nucleotide sequence ID" value="NZ_AP024849.1"/>
</dbReference>
<evidence type="ECO:0000313" key="10">
    <source>
        <dbReference type="EMBL" id="BCZ44952.1"/>
    </source>
</evidence>
<evidence type="ECO:0000256" key="6">
    <source>
        <dbReference type="ARBA" id="ARBA00022989"/>
    </source>
</evidence>
<comment type="similarity">
    <text evidence="8">Belongs to the binding-protein-dependent transport system permease family.</text>
</comment>
<dbReference type="EMBL" id="AP024849">
    <property type="protein sequence ID" value="BCZ44952.1"/>
    <property type="molecule type" value="Genomic_DNA"/>
</dbReference>
<dbReference type="Gene3D" id="1.10.3720.10">
    <property type="entry name" value="MetI-like"/>
    <property type="match status" value="1"/>
</dbReference>
<evidence type="ECO:0000256" key="7">
    <source>
        <dbReference type="ARBA" id="ARBA00023136"/>
    </source>
</evidence>
<dbReference type="InterPro" id="IPR043429">
    <property type="entry name" value="ArtM/GltK/GlnP/TcyL/YhdX-like"/>
</dbReference>
<evidence type="ECO:0000256" key="1">
    <source>
        <dbReference type="ARBA" id="ARBA00004651"/>
    </source>
</evidence>
<dbReference type="PANTHER" id="PTHR30614:SF0">
    <property type="entry name" value="L-CYSTINE TRANSPORT SYSTEM PERMEASE PROTEIN TCYL"/>
    <property type="match status" value="1"/>
</dbReference>
<keyword evidence="3" id="KW-1003">Cell membrane</keyword>
<feature type="domain" description="ABC transmembrane type-1" evidence="9">
    <location>
        <begin position="32"/>
        <end position="220"/>
    </location>
</feature>
<name>A0ABM7SZP3_9CLOT</name>
<dbReference type="PROSITE" id="PS50928">
    <property type="entry name" value="ABC_TM1"/>
    <property type="match status" value="1"/>
</dbReference>
<protein>
    <submittedName>
        <fullName evidence="10">Glutamine ABC transporter permease</fullName>
    </submittedName>
</protein>
<dbReference type="InterPro" id="IPR035906">
    <property type="entry name" value="MetI-like_sf"/>
</dbReference>
<dbReference type="SUPFAM" id="SSF161098">
    <property type="entry name" value="MetI-like"/>
    <property type="match status" value="1"/>
</dbReference>
<organism evidence="10 11">
    <name type="scientific">Clostridium gelidum</name>
    <dbReference type="NCBI Taxonomy" id="704125"/>
    <lineage>
        <taxon>Bacteria</taxon>
        <taxon>Bacillati</taxon>
        <taxon>Bacillota</taxon>
        <taxon>Clostridia</taxon>
        <taxon>Eubacteriales</taxon>
        <taxon>Clostridiaceae</taxon>
        <taxon>Clostridium</taxon>
    </lineage>
</organism>
<dbReference type="Pfam" id="PF00528">
    <property type="entry name" value="BPD_transp_1"/>
    <property type="match status" value="1"/>
</dbReference>
<feature type="transmembrane region" description="Helical" evidence="8">
    <location>
        <begin position="63"/>
        <end position="91"/>
    </location>
</feature>
<feature type="transmembrane region" description="Helical" evidence="8">
    <location>
        <begin position="191"/>
        <end position="212"/>
    </location>
</feature>
<evidence type="ECO:0000256" key="8">
    <source>
        <dbReference type="RuleBase" id="RU363032"/>
    </source>
</evidence>
<sequence>MRILEILLQAKDGIFEFFSIAIKYLPNFLPGVVITLELSFLSILLGTGFGILVNVLKMTKIKILCIICDFYVAIVRGTPLLLQLFFIFYGLPQMGITINRFITAVIGLAFHNGAYISEIFRGAIKSVDYGQEEASYSIGMTKFEAFRYVVFPQAFKHAVPTLGNQFILAIKDSSLTSVITISETMMLARQFAAATYSIFPIYFDAACFYMMFTYVLSKLLKHIEYKLKCNER</sequence>
<evidence type="ECO:0000256" key="3">
    <source>
        <dbReference type="ARBA" id="ARBA00022475"/>
    </source>
</evidence>
<keyword evidence="4 8" id="KW-0812">Transmembrane</keyword>
<keyword evidence="11" id="KW-1185">Reference proteome</keyword>
<keyword evidence="2 8" id="KW-0813">Transport</keyword>
<evidence type="ECO:0000259" key="9">
    <source>
        <dbReference type="PROSITE" id="PS50928"/>
    </source>
</evidence>
<gene>
    <name evidence="10" type="ORF">psyc5s11_10190</name>
</gene>
<proteinExistence type="inferred from homology"/>
<comment type="subcellular location">
    <subcellularLocation>
        <location evidence="1 8">Cell membrane</location>
        <topology evidence="1 8">Multi-pass membrane protein</topology>
    </subcellularLocation>
</comment>
<evidence type="ECO:0000256" key="5">
    <source>
        <dbReference type="ARBA" id="ARBA00022970"/>
    </source>
</evidence>
<keyword evidence="5" id="KW-0029">Amino-acid transport</keyword>
<dbReference type="Proteomes" id="UP000824633">
    <property type="component" value="Chromosome"/>
</dbReference>
<dbReference type="NCBIfam" id="TIGR01726">
    <property type="entry name" value="HEQRo_perm_3TM"/>
    <property type="match status" value="1"/>
</dbReference>